<dbReference type="AlphaFoldDB" id="A0A382BPY1"/>
<organism evidence="1">
    <name type="scientific">marine metagenome</name>
    <dbReference type="NCBI Taxonomy" id="408172"/>
    <lineage>
        <taxon>unclassified sequences</taxon>
        <taxon>metagenomes</taxon>
        <taxon>ecological metagenomes</taxon>
    </lineage>
</organism>
<sequence length="39" mass="4293">VAIEGFNTKSQFDQRLKTGDIEANEKPAGFSKRVAILRG</sequence>
<evidence type="ECO:0000313" key="1">
    <source>
        <dbReference type="EMBL" id="SVB15217.1"/>
    </source>
</evidence>
<protein>
    <submittedName>
        <fullName evidence="1">Uncharacterized protein</fullName>
    </submittedName>
</protein>
<dbReference type="EMBL" id="UINC01030586">
    <property type="protein sequence ID" value="SVB15217.1"/>
    <property type="molecule type" value="Genomic_DNA"/>
</dbReference>
<name>A0A382BPY1_9ZZZZ</name>
<proteinExistence type="predicted"/>
<feature type="non-terminal residue" evidence="1">
    <location>
        <position position="39"/>
    </location>
</feature>
<gene>
    <name evidence="1" type="ORF">METZ01_LOCUS168071</name>
</gene>
<feature type="non-terminal residue" evidence="1">
    <location>
        <position position="1"/>
    </location>
</feature>
<reference evidence="1" key="1">
    <citation type="submission" date="2018-05" db="EMBL/GenBank/DDBJ databases">
        <authorList>
            <person name="Lanie J.A."/>
            <person name="Ng W.-L."/>
            <person name="Kazmierczak K.M."/>
            <person name="Andrzejewski T.M."/>
            <person name="Davidsen T.M."/>
            <person name="Wayne K.J."/>
            <person name="Tettelin H."/>
            <person name="Glass J.I."/>
            <person name="Rusch D."/>
            <person name="Podicherti R."/>
            <person name="Tsui H.-C.T."/>
            <person name="Winkler M.E."/>
        </authorList>
    </citation>
    <scope>NUCLEOTIDE SEQUENCE</scope>
</reference>
<accession>A0A382BPY1</accession>